<reference evidence="7 9" key="1">
    <citation type="submission" date="2016-10" db="EMBL/GenBank/DDBJ databases">
        <authorList>
            <person name="de Groot N.N."/>
        </authorList>
    </citation>
    <scope>NUCLEOTIDE SEQUENCE [LARGE SCALE GENOMIC DNA]</scope>
    <source>
        <strain evidence="7 9">LMG 25475</strain>
    </source>
</reference>
<feature type="transmembrane region" description="Helical" evidence="5">
    <location>
        <begin position="132"/>
        <end position="155"/>
    </location>
</feature>
<dbReference type="EMBL" id="FNBM01000001">
    <property type="protein sequence ID" value="SDE86046.1"/>
    <property type="molecule type" value="Genomic_DNA"/>
</dbReference>
<evidence type="ECO:0000256" key="5">
    <source>
        <dbReference type="SAM" id="Phobius"/>
    </source>
</evidence>
<feature type="transmembrane region" description="Helical" evidence="5">
    <location>
        <begin position="106"/>
        <end position="126"/>
    </location>
</feature>
<evidence type="ECO:0000259" key="6">
    <source>
        <dbReference type="Pfam" id="PF04893"/>
    </source>
</evidence>
<evidence type="ECO:0000256" key="2">
    <source>
        <dbReference type="ARBA" id="ARBA00022692"/>
    </source>
</evidence>
<gene>
    <name evidence="8" type="ORF">D16iCDA_16640</name>
    <name evidence="7" type="ORF">SAMN05216381_0137</name>
</gene>
<evidence type="ECO:0000313" key="8">
    <source>
        <dbReference type="EMBL" id="UUD63300.1"/>
    </source>
</evidence>
<dbReference type="GO" id="GO:0016020">
    <property type="term" value="C:membrane"/>
    <property type="evidence" value="ECO:0007669"/>
    <property type="project" value="UniProtKB-SubCell"/>
</dbReference>
<reference evidence="8" key="2">
    <citation type="submission" date="2021-05" db="EMBL/GenBank/DDBJ databases">
        <title>Complete genome sequence of Pseudomonas seleniipraecipitans strain D1-6.</title>
        <authorList>
            <person name="Lafi F."/>
            <person name="Eida A."/>
            <person name="Alam I."/>
            <person name="Hert H."/>
            <person name="Saad M."/>
        </authorList>
    </citation>
    <scope>NUCLEOTIDE SEQUENCE</scope>
    <source>
        <strain evidence="8">D1-6</strain>
    </source>
</reference>
<dbReference type="RefSeq" id="WP_083328635.1">
    <property type="nucleotide sequence ID" value="NZ_CP076114.1"/>
</dbReference>
<evidence type="ECO:0000313" key="9">
    <source>
        <dbReference type="Proteomes" id="UP000243378"/>
    </source>
</evidence>
<evidence type="ECO:0000256" key="3">
    <source>
        <dbReference type="ARBA" id="ARBA00022989"/>
    </source>
</evidence>
<dbReference type="OrthoDB" id="9808452at2"/>
<feature type="transmembrane region" description="Helical" evidence="5">
    <location>
        <begin position="167"/>
        <end position="190"/>
    </location>
</feature>
<dbReference type="AlphaFoldDB" id="A0A1G7GD31"/>
<accession>A0A1G7GD31</accession>
<evidence type="ECO:0000256" key="1">
    <source>
        <dbReference type="ARBA" id="ARBA00004141"/>
    </source>
</evidence>
<dbReference type="EMBL" id="CP076114">
    <property type="protein sequence ID" value="UUD63300.1"/>
    <property type="molecule type" value="Genomic_DNA"/>
</dbReference>
<keyword evidence="10" id="KW-1185">Reference proteome</keyword>
<dbReference type="InterPro" id="IPR006977">
    <property type="entry name" value="Yip1_dom"/>
</dbReference>
<dbReference type="Proteomes" id="UP000243378">
    <property type="component" value="Unassembled WGS sequence"/>
</dbReference>
<name>A0A1G7GD31_9GAMM</name>
<feature type="transmembrane region" description="Helical" evidence="5">
    <location>
        <begin position="29"/>
        <end position="48"/>
    </location>
</feature>
<comment type="subcellular location">
    <subcellularLocation>
        <location evidence="1">Membrane</location>
        <topology evidence="1">Multi-pass membrane protein</topology>
    </subcellularLocation>
</comment>
<keyword evidence="3 5" id="KW-1133">Transmembrane helix</keyword>
<feature type="domain" description="Yip1" evidence="6">
    <location>
        <begin position="6"/>
        <end position="179"/>
    </location>
</feature>
<protein>
    <submittedName>
        <fullName evidence="8">YIP1 family protein</fullName>
    </submittedName>
</protein>
<organism evidence="7 9">
    <name type="scientific">Phytopseudomonas seleniipraecipitans</name>
    <dbReference type="NCBI Taxonomy" id="640205"/>
    <lineage>
        <taxon>Bacteria</taxon>
        <taxon>Pseudomonadati</taxon>
        <taxon>Pseudomonadota</taxon>
        <taxon>Gammaproteobacteria</taxon>
        <taxon>Pseudomonadales</taxon>
        <taxon>Pseudomonadaceae</taxon>
        <taxon>Phytopseudomonas</taxon>
    </lineage>
</organism>
<proteinExistence type="predicted"/>
<sequence>MINHIWGLLAHPGREWRNIDREKESITRLYAHHVLLMALIPVVSAFIGTTQIGWHLGGEAYKVAMPTAAALGIVFYILMLIGVAIMGNVIHWMSDSFASRPSRRRCIIFAGYVATPLFIAGIALLYPKAWLLLMVGIIALAYSARLLYVGMPAFLRIPVNEGLTISGGTLAIGVLVLELIIALTVALWGLGFDDYAVSWSLFR</sequence>
<feature type="transmembrane region" description="Helical" evidence="5">
    <location>
        <begin position="68"/>
        <end position="94"/>
    </location>
</feature>
<evidence type="ECO:0000313" key="10">
    <source>
        <dbReference type="Proteomes" id="UP000887421"/>
    </source>
</evidence>
<dbReference type="Proteomes" id="UP000887421">
    <property type="component" value="Chromosome"/>
</dbReference>
<dbReference type="STRING" id="640205.SAMN05216381_0137"/>
<evidence type="ECO:0000256" key="4">
    <source>
        <dbReference type="ARBA" id="ARBA00023136"/>
    </source>
</evidence>
<evidence type="ECO:0000313" key="7">
    <source>
        <dbReference type="EMBL" id="SDE86046.1"/>
    </source>
</evidence>
<keyword evidence="2 5" id="KW-0812">Transmembrane</keyword>
<keyword evidence="4 5" id="KW-0472">Membrane</keyword>
<dbReference type="Pfam" id="PF04893">
    <property type="entry name" value="Yip1"/>
    <property type="match status" value="1"/>
</dbReference>